<organism evidence="2 3">
    <name type="scientific">Cytobacillus citreus</name>
    <dbReference type="NCBI Taxonomy" id="2833586"/>
    <lineage>
        <taxon>Bacteria</taxon>
        <taxon>Bacillati</taxon>
        <taxon>Bacillota</taxon>
        <taxon>Bacilli</taxon>
        <taxon>Bacillales</taxon>
        <taxon>Bacillaceae</taxon>
        <taxon>Cytobacillus</taxon>
    </lineage>
</organism>
<name>A0ABS5NSU0_9BACI</name>
<gene>
    <name evidence="2" type="ORF">KHA94_09700</name>
</gene>
<reference evidence="2 3" key="1">
    <citation type="submission" date="2021-05" db="EMBL/GenBank/DDBJ databases">
        <title>Novel Bacillus species.</title>
        <authorList>
            <person name="Liu G."/>
        </authorList>
    </citation>
    <scope>NUCLEOTIDE SEQUENCE [LARGE SCALE GENOMIC DNA]</scope>
    <source>
        <strain evidence="2 3">FJAT-49705</strain>
    </source>
</reference>
<protein>
    <submittedName>
        <fullName evidence="2">Uncharacterized protein</fullName>
    </submittedName>
</protein>
<dbReference type="Proteomes" id="UP000681027">
    <property type="component" value="Unassembled WGS sequence"/>
</dbReference>
<feature type="signal peptide" evidence="1">
    <location>
        <begin position="1"/>
        <end position="25"/>
    </location>
</feature>
<proteinExistence type="predicted"/>
<accession>A0ABS5NSU0</accession>
<keyword evidence="3" id="KW-1185">Reference proteome</keyword>
<evidence type="ECO:0000313" key="2">
    <source>
        <dbReference type="EMBL" id="MBS4190463.1"/>
    </source>
</evidence>
<dbReference type="EMBL" id="JAGYPM010000002">
    <property type="protein sequence ID" value="MBS4190463.1"/>
    <property type="molecule type" value="Genomic_DNA"/>
</dbReference>
<evidence type="ECO:0000256" key="1">
    <source>
        <dbReference type="SAM" id="SignalP"/>
    </source>
</evidence>
<sequence>MKKKLLNILVILAMFFVFVVPNVSASDLNVEPSSLDSFKDEISKTSEISDEKQKKFFTNKIRNLLEENNGKSLGKEKASR</sequence>
<comment type="caution">
    <text evidence="2">The sequence shown here is derived from an EMBL/GenBank/DDBJ whole genome shotgun (WGS) entry which is preliminary data.</text>
</comment>
<keyword evidence="1" id="KW-0732">Signal</keyword>
<feature type="chain" id="PRO_5046976748" evidence="1">
    <location>
        <begin position="26"/>
        <end position="80"/>
    </location>
</feature>
<dbReference type="RefSeq" id="WP_213101910.1">
    <property type="nucleotide sequence ID" value="NZ_JAGYPM010000002.1"/>
</dbReference>
<evidence type="ECO:0000313" key="3">
    <source>
        <dbReference type="Proteomes" id="UP000681027"/>
    </source>
</evidence>